<sequence>MSEANSSAANASSDENQQENNQIELLRLKNSKNNDSYSMWKTPARKVPAKVNATRPYLSPPFSQEIYNHFISSLKIGEPAYPTTKELRDLQFYTSKGTSHRKRFRRLLAGFEIHVVQGSLVFSPNLEEDVLVYKRTGKILVKKEVVEKIVRRAHLWGDNEANGEEMDEINHYDNGTLTINRNKILCLKFPALECRNLA</sequence>
<name>A0A6S7HZR5_PARCT</name>
<dbReference type="AlphaFoldDB" id="A0A6S7HZR5"/>
<feature type="compositionally biased region" description="Low complexity" evidence="1">
    <location>
        <begin position="1"/>
        <end position="13"/>
    </location>
</feature>
<evidence type="ECO:0000313" key="3">
    <source>
        <dbReference type="Proteomes" id="UP001152795"/>
    </source>
</evidence>
<keyword evidence="3" id="KW-1185">Reference proteome</keyword>
<accession>A0A6S7HZR5</accession>
<evidence type="ECO:0000313" key="2">
    <source>
        <dbReference type="EMBL" id="CAB4011905.1"/>
    </source>
</evidence>
<evidence type="ECO:0000256" key="1">
    <source>
        <dbReference type="SAM" id="MobiDB-lite"/>
    </source>
</evidence>
<organism evidence="2 3">
    <name type="scientific">Paramuricea clavata</name>
    <name type="common">Red gorgonian</name>
    <name type="synonym">Violescent sea-whip</name>
    <dbReference type="NCBI Taxonomy" id="317549"/>
    <lineage>
        <taxon>Eukaryota</taxon>
        <taxon>Metazoa</taxon>
        <taxon>Cnidaria</taxon>
        <taxon>Anthozoa</taxon>
        <taxon>Octocorallia</taxon>
        <taxon>Malacalcyonacea</taxon>
        <taxon>Plexauridae</taxon>
        <taxon>Paramuricea</taxon>
    </lineage>
</organism>
<proteinExistence type="predicted"/>
<feature type="compositionally biased region" description="Polar residues" evidence="1">
    <location>
        <begin position="14"/>
        <end position="23"/>
    </location>
</feature>
<dbReference type="Proteomes" id="UP001152795">
    <property type="component" value="Unassembled WGS sequence"/>
</dbReference>
<protein>
    <submittedName>
        <fullName evidence="2">Uncharacterized protein</fullName>
    </submittedName>
</protein>
<feature type="region of interest" description="Disordered" evidence="1">
    <location>
        <begin position="1"/>
        <end position="28"/>
    </location>
</feature>
<gene>
    <name evidence="2" type="ORF">PACLA_8A048324</name>
</gene>
<dbReference type="EMBL" id="CACRXK020007309">
    <property type="protein sequence ID" value="CAB4011905.1"/>
    <property type="molecule type" value="Genomic_DNA"/>
</dbReference>
<reference evidence="2" key="1">
    <citation type="submission" date="2020-04" db="EMBL/GenBank/DDBJ databases">
        <authorList>
            <person name="Alioto T."/>
            <person name="Alioto T."/>
            <person name="Gomez Garrido J."/>
        </authorList>
    </citation>
    <scope>NUCLEOTIDE SEQUENCE</scope>
    <source>
        <strain evidence="2">A484AB</strain>
    </source>
</reference>
<comment type="caution">
    <text evidence="2">The sequence shown here is derived from an EMBL/GenBank/DDBJ whole genome shotgun (WGS) entry which is preliminary data.</text>
</comment>